<evidence type="ECO:0000256" key="1">
    <source>
        <dbReference type="SAM" id="SignalP"/>
    </source>
</evidence>
<sequence length="247" mass="25405">MKKIIIASLAVGLAASSALAVDVTLDLASAYVFRGVTLSDKASFQPGIEVSGFGLAEEYGSVAFGAWAAYDLDDSYTGASSSTFQETDWYVSYGLPTFVEGLDLSLGYCEYAYGAGSSDEELSIGAGYTIAGVGLGATYYQGVGGAISTSAYYELAAGYDLDVTEELVVSLGARVGYADPDGGEAGFSDYDLSAAVSYPLTDVWSIGASATYIGQIDDDVLGDAVEATGTLGYDVDFVGMLSLAASF</sequence>
<comment type="caution">
    <text evidence="2">The sequence shown here is derived from an EMBL/GenBank/DDBJ whole genome shotgun (WGS) entry which is preliminary data.</text>
</comment>
<dbReference type="Proteomes" id="UP001290861">
    <property type="component" value="Unassembled WGS sequence"/>
</dbReference>
<evidence type="ECO:0000313" key="2">
    <source>
        <dbReference type="EMBL" id="MDZ8118948.1"/>
    </source>
</evidence>
<feature type="chain" id="PRO_5045921922" description="Outer membrane protein beta-barrel domain-containing protein" evidence="1">
    <location>
        <begin position="21"/>
        <end position="247"/>
    </location>
</feature>
<gene>
    <name evidence="2" type="ORF">P9H32_09940</name>
</gene>
<proteinExistence type="predicted"/>
<keyword evidence="3" id="KW-1185">Reference proteome</keyword>
<feature type="signal peptide" evidence="1">
    <location>
        <begin position="1"/>
        <end position="20"/>
    </location>
</feature>
<reference evidence="2 3" key="1">
    <citation type="journal article" date="2024" name="Appl. Environ. Microbiol.">
        <title>Pontiella agarivorans sp. nov., a novel marine anaerobic bacterium capable of degrading macroalgal polysaccharides and fixing nitrogen.</title>
        <authorList>
            <person name="Liu N."/>
            <person name="Kivenson V."/>
            <person name="Peng X."/>
            <person name="Cui Z."/>
            <person name="Lankiewicz T.S."/>
            <person name="Gosselin K.M."/>
            <person name="English C.J."/>
            <person name="Blair E.M."/>
            <person name="O'Malley M.A."/>
            <person name="Valentine D.L."/>
        </authorList>
    </citation>
    <scope>NUCLEOTIDE SEQUENCE [LARGE SCALE GENOMIC DNA]</scope>
    <source>
        <strain evidence="2 3">NLcol2</strain>
    </source>
</reference>
<dbReference type="EMBL" id="JARVCO010000010">
    <property type="protein sequence ID" value="MDZ8118948.1"/>
    <property type="molecule type" value="Genomic_DNA"/>
</dbReference>
<accession>A0ABU5MXS8</accession>
<name>A0ABU5MXS8_9BACT</name>
<organism evidence="2 3">
    <name type="scientific">Pontiella agarivorans</name>
    <dbReference type="NCBI Taxonomy" id="3038953"/>
    <lineage>
        <taxon>Bacteria</taxon>
        <taxon>Pseudomonadati</taxon>
        <taxon>Kiritimatiellota</taxon>
        <taxon>Kiritimatiellia</taxon>
        <taxon>Kiritimatiellales</taxon>
        <taxon>Pontiellaceae</taxon>
        <taxon>Pontiella</taxon>
    </lineage>
</organism>
<dbReference type="SUPFAM" id="SSF56935">
    <property type="entry name" value="Porins"/>
    <property type="match status" value="1"/>
</dbReference>
<evidence type="ECO:0000313" key="3">
    <source>
        <dbReference type="Proteomes" id="UP001290861"/>
    </source>
</evidence>
<keyword evidence="1" id="KW-0732">Signal</keyword>
<protein>
    <recommendedName>
        <fullName evidence="4">Outer membrane protein beta-barrel domain-containing protein</fullName>
    </recommendedName>
</protein>
<evidence type="ECO:0008006" key="4">
    <source>
        <dbReference type="Google" id="ProtNLM"/>
    </source>
</evidence>
<dbReference type="RefSeq" id="WP_322608741.1">
    <property type="nucleotide sequence ID" value="NZ_JARVCO010000010.1"/>
</dbReference>